<dbReference type="InterPro" id="IPR019258">
    <property type="entry name" value="Mediator_Med4"/>
</dbReference>
<dbReference type="AlphaFoldDB" id="A0AAD5LZG2"/>
<name>A0AAD5LZG2_PYTIN</name>
<evidence type="ECO:0000256" key="5">
    <source>
        <dbReference type="ARBA" id="ARBA00023242"/>
    </source>
</evidence>
<evidence type="ECO:0000256" key="1">
    <source>
        <dbReference type="ARBA" id="ARBA00004123"/>
    </source>
</evidence>
<dbReference type="EMBL" id="JAKCXM010000272">
    <property type="protein sequence ID" value="KAJ0396971.1"/>
    <property type="molecule type" value="Genomic_DNA"/>
</dbReference>
<keyword evidence="6" id="KW-0010">Activator</keyword>
<evidence type="ECO:0000256" key="2">
    <source>
        <dbReference type="ARBA" id="ARBA00009626"/>
    </source>
</evidence>
<dbReference type="Pfam" id="PF10018">
    <property type="entry name" value="Med4"/>
    <property type="match status" value="1"/>
</dbReference>
<keyword evidence="7" id="KW-0175">Coiled coil</keyword>
<keyword evidence="4 6" id="KW-0804">Transcription</keyword>
<comment type="similarity">
    <text evidence="2 6">Belongs to the Mediator complex subunit 4 family.</text>
</comment>
<dbReference type="GO" id="GO:0070847">
    <property type="term" value="C:core mediator complex"/>
    <property type="evidence" value="ECO:0007669"/>
    <property type="project" value="TreeGrafter"/>
</dbReference>
<comment type="subunit">
    <text evidence="6">Component of the Mediator complex.</text>
</comment>
<evidence type="ECO:0000256" key="8">
    <source>
        <dbReference type="SAM" id="MobiDB-lite"/>
    </source>
</evidence>
<keyword evidence="5 6" id="KW-0539">Nucleus</keyword>
<keyword evidence="3 6" id="KW-0805">Transcription regulation</keyword>
<evidence type="ECO:0000256" key="4">
    <source>
        <dbReference type="ARBA" id="ARBA00023163"/>
    </source>
</evidence>
<evidence type="ECO:0000256" key="7">
    <source>
        <dbReference type="SAM" id="Coils"/>
    </source>
</evidence>
<dbReference type="PANTHER" id="PTHR13208:SF2">
    <property type="entry name" value="MEDIATOR OF RNA POLYMERASE II TRANSCRIPTION SUBUNIT 4"/>
    <property type="match status" value="1"/>
</dbReference>
<evidence type="ECO:0000313" key="9">
    <source>
        <dbReference type="EMBL" id="KAJ0396971.1"/>
    </source>
</evidence>
<dbReference type="PANTHER" id="PTHR13208">
    <property type="entry name" value="MEDIATOR OF RNA POLYMERASE II TRANSCRIPTION SUBUNIT 4"/>
    <property type="match status" value="1"/>
</dbReference>
<feature type="region of interest" description="Disordered" evidence="8">
    <location>
        <begin position="317"/>
        <end position="386"/>
    </location>
</feature>
<feature type="coiled-coil region" evidence="7">
    <location>
        <begin position="79"/>
        <end position="113"/>
    </location>
</feature>
<comment type="subcellular location">
    <subcellularLocation>
        <location evidence="1 6">Nucleus</location>
    </subcellularLocation>
</comment>
<dbReference type="Proteomes" id="UP001209570">
    <property type="component" value="Unassembled WGS sequence"/>
</dbReference>
<evidence type="ECO:0000256" key="3">
    <source>
        <dbReference type="ARBA" id="ARBA00023015"/>
    </source>
</evidence>
<protein>
    <recommendedName>
        <fullName evidence="6">Mediator of RNA polymerase II transcription subunit 4</fullName>
    </recommendedName>
    <alternativeName>
        <fullName evidence="6">Mediator complex subunit 4</fullName>
    </alternativeName>
</protein>
<reference evidence="9" key="1">
    <citation type="submission" date="2021-12" db="EMBL/GenBank/DDBJ databases">
        <title>Prjna785345.</title>
        <authorList>
            <person name="Rujirawat T."/>
            <person name="Krajaejun T."/>
        </authorList>
    </citation>
    <scope>NUCLEOTIDE SEQUENCE</scope>
    <source>
        <strain evidence="9">Pi057C3</strain>
    </source>
</reference>
<dbReference type="GO" id="GO:0016592">
    <property type="term" value="C:mediator complex"/>
    <property type="evidence" value="ECO:0007669"/>
    <property type="project" value="InterPro"/>
</dbReference>
<comment type="caution">
    <text evidence="9">The sequence shown here is derived from an EMBL/GenBank/DDBJ whole genome shotgun (WGS) entry which is preliminary data.</text>
</comment>
<accession>A0AAD5LZG2</accession>
<dbReference type="GO" id="GO:0006357">
    <property type="term" value="P:regulation of transcription by RNA polymerase II"/>
    <property type="evidence" value="ECO:0007669"/>
    <property type="project" value="InterPro"/>
</dbReference>
<sequence length="386" mass="42893">MAPGVYATAATRPSVREDVEVFLHEHRFLVTKLLESLNAAALPPSTITSTRLRTVSDTFNRVLDKDRELLAAVKSLVRHQIAQKELLAIEAAIDEKRQRVIRYAAQLRRSQEDISSVLRKHRRVLDQAAQQPQQTRLDPRDVVAYAHRIAGTTAADKNWRPGFPMFGFMPPAPQEHMMRAGVLSRGVVDEIVTLDASDKLKYSATQRAGDDRADSGDATAKINGIPIGLGAMDAGIRQQMPPGWKPGDPVDLPLDALLHYMGRSTLAEHGVTLPETWKTGDPLPPEAMEILRKKFKIPEKRSAMYDDEVVDDVESLRKKRRLDADGDGDGDDKSAPDSSSDSDSSDDSDSDKEVVKRVQLSLSSDDDDDDEDEEEEEEEEEDEDSD</sequence>
<gene>
    <name evidence="6" type="primary">MED4</name>
    <name evidence="9" type="ORF">P43SY_008633</name>
</gene>
<comment type="function">
    <text evidence="6">Component of the Mediator complex, a coactivator involved in the regulated transcription of nearly all RNA polymerase II-dependent genes. Mediator functions as a bridge to convey information from gene-specific regulatory proteins to the basal RNA polymerase II transcription machinery. Mediator is recruited to promoters by direct interactions with regulatory proteins and serves as a scaffold for the assembly of a functional preinitiation complex with RNA polymerase II and the general transcription factors.</text>
</comment>
<proteinExistence type="inferred from homology"/>
<dbReference type="GO" id="GO:0003712">
    <property type="term" value="F:transcription coregulator activity"/>
    <property type="evidence" value="ECO:0007669"/>
    <property type="project" value="InterPro"/>
</dbReference>
<organism evidence="9 10">
    <name type="scientific">Pythium insidiosum</name>
    <name type="common">Pythiosis disease agent</name>
    <dbReference type="NCBI Taxonomy" id="114742"/>
    <lineage>
        <taxon>Eukaryota</taxon>
        <taxon>Sar</taxon>
        <taxon>Stramenopiles</taxon>
        <taxon>Oomycota</taxon>
        <taxon>Peronosporomycetes</taxon>
        <taxon>Pythiales</taxon>
        <taxon>Pythiaceae</taxon>
        <taxon>Pythium</taxon>
    </lineage>
</organism>
<keyword evidence="10" id="KW-1185">Reference proteome</keyword>
<evidence type="ECO:0000256" key="6">
    <source>
        <dbReference type="RuleBase" id="RU364141"/>
    </source>
</evidence>
<evidence type="ECO:0000313" key="10">
    <source>
        <dbReference type="Proteomes" id="UP001209570"/>
    </source>
</evidence>
<feature type="compositionally biased region" description="Acidic residues" evidence="8">
    <location>
        <begin position="364"/>
        <end position="386"/>
    </location>
</feature>